<keyword evidence="3 6" id="KW-0479">Metal-binding</keyword>
<keyword evidence="5 6" id="KW-0408">Iron</keyword>
<evidence type="ECO:0000256" key="6">
    <source>
        <dbReference type="PIRSR" id="PIRSR602324-1"/>
    </source>
</evidence>
<protein>
    <submittedName>
        <fullName evidence="9">Cytochrome c-551</fullName>
    </submittedName>
</protein>
<dbReference type="KEGG" id="upl:DSM104440_00208"/>
<dbReference type="GO" id="GO:0005506">
    <property type="term" value="F:iron ion binding"/>
    <property type="evidence" value="ECO:0007669"/>
    <property type="project" value="InterPro"/>
</dbReference>
<dbReference type="InterPro" id="IPR002324">
    <property type="entry name" value="Cyt_c_ID"/>
</dbReference>
<dbReference type="InParanoid" id="A0A6M4H288"/>
<evidence type="ECO:0000256" key="2">
    <source>
        <dbReference type="ARBA" id="ARBA00022617"/>
    </source>
</evidence>
<comment type="PTM">
    <text evidence="6">Binds 1 heme c group covalently per subunit.</text>
</comment>
<evidence type="ECO:0000256" key="7">
    <source>
        <dbReference type="SAM" id="SignalP"/>
    </source>
</evidence>
<dbReference type="GO" id="GO:0020037">
    <property type="term" value="F:heme binding"/>
    <property type="evidence" value="ECO:0007669"/>
    <property type="project" value="InterPro"/>
</dbReference>
<dbReference type="Pfam" id="PF00034">
    <property type="entry name" value="Cytochrom_C"/>
    <property type="match status" value="1"/>
</dbReference>
<evidence type="ECO:0000256" key="4">
    <source>
        <dbReference type="ARBA" id="ARBA00022982"/>
    </source>
</evidence>
<evidence type="ECO:0000256" key="5">
    <source>
        <dbReference type="ARBA" id="ARBA00023004"/>
    </source>
</evidence>
<organism evidence="9 10">
    <name type="scientific">Usitatibacter palustris</name>
    <dbReference type="NCBI Taxonomy" id="2732487"/>
    <lineage>
        <taxon>Bacteria</taxon>
        <taxon>Pseudomonadati</taxon>
        <taxon>Pseudomonadota</taxon>
        <taxon>Betaproteobacteria</taxon>
        <taxon>Nitrosomonadales</taxon>
        <taxon>Usitatibacteraceae</taxon>
        <taxon>Usitatibacter</taxon>
    </lineage>
</organism>
<dbReference type="AlphaFoldDB" id="A0A6M4H288"/>
<dbReference type="SUPFAM" id="SSF46626">
    <property type="entry name" value="Cytochrome c"/>
    <property type="match status" value="1"/>
</dbReference>
<dbReference type="GO" id="GO:0009055">
    <property type="term" value="F:electron transfer activity"/>
    <property type="evidence" value="ECO:0007669"/>
    <property type="project" value="InterPro"/>
</dbReference>
<evidence type="ECO:0000313" key="9">
    <source>
        <dbReference type="EMBL" id="QJR13425.1"/>
    </source>
</evidence>
<keyword evidence="2 6" id="KW-0349">Heme</keyword>
<feature type="domain" description="Cytochrome c" evidence="8">
    <location>
        <begin position="18"/>
        <end position="103"/>
    </location>
</feature>
<reference evidence="9 10" key="1">
    <citation type="submission" date="2020-04" db="EMBL/GenBank/DDBJ databases">
        <title>Usitatibacter rugosus gen. nov., sp. nov. and Usitatibacter palustris sp. nov., novel members of Usitatibacteraceae fam. nov. within the order Nitrosomonadales isolated from soil.</title>
        <authorList>
            <person name="Huber K.J."/>
            <person name="Neumann-Schaal M."/>
            <person name="Geppert A."/>
            <person name="Luckner M."/>
            <person name="Wanner G."/>
            <person name="Overmann J."/>
        </authorList>
    </citation>
    <scope>NUCLEOTIDE SEQUENCE [LARGE SCALE GENOMIC DNA]</scope>
    <source>
        <strain evidence="9 10">Swamp67</strain>
    </source>
</reference>
<evidence type="ECO:0000256" key="3">
    <source>
        <dbReference type="ARBA" id="ARBA00022723"/>
    </source>
</evidence>
<keyword evidence="10" id="KW-1185">Reference proteome</keyword>
<dbReference type="PROSITE" id="PS51007">
    <property type="entry name" value="CYTC"/>
    <property type="match status" value="1"/>
</dbReference>
<evidence type="ECO:0000313" key="10">
    <source>
        <dbReference type="Proteomes" id="UP000503096"/>
    </source>
</evidence>
<dbReference type="EMBL" id="CP053073">
    <property type="protein sequence ID" value="QJR13425.1"/>
    <property type="molecule type" value="Genomic_DNA"/>
</dbReference>
<accession>A0A6M4H288</accession>
<name>A0A6M4H288_9PROT</name>
<keyword evidence="4" id="KW-0249">Electron transport</keyword>
<dbReference type="Proteomes" id="UP000503096">
    <property type="component" value="Chromosome"/>
</dbReference>
<keyword evidence="1" id="KW-0813">Transport</keyword>
<feature type="signal peptide" evidence="7">
    <location>
        <begin position="1"/>
        <end position="22"/>
    </location>
</feature>
<feature type="binding site" description="covalent" evidence="6">
    <location>
        <position position="32"/>
    </location>
    <ligand>
        <name>heme c</name>
        <dbReference type="ChEBI" id="CHEBI:61717"/>
    </ligand>
</feature>
<gene>
    <name evidence="9" type="ORF">DSM104440_00208</name>
</gene>
<proteinExistence type="predicted"/>
<feature type="binding site" description="covalent" evidence="6">
    <location>
        <position position="36"/>
    </location>
    <ligand>
        <name>heme c</name>
        <dbReference type="ChEBI" id="CHEBI:61717"/>
    </ligand>
</feature>
<evidence type="ECO:0000259" key="8">
    <source>
        <dbReference type="PROSITE" id="PS51007"/>
    </source>
</evidence>
<dbReference type="PRINTS" id="PR00606">
    <property type="entry name" value="CYTCHROMECID"/>
</dbReference>
<dbReference type="InterPro" id="IPR036909">
    <property type="entry name" value="Cyt_c-like_dom_sf"/>
</dbReference>
<evidence type="ECO:0000256" key="1">
    <source>
        <dbReference type="ARBA" id="ARBA00022448"/>
    </source>
</evidence>
<dbReference type="Gene3D" id="1.10.760.10">
    <property type="entry name" value="Cytochrome c-like domain"/>
    <property type="match status" value="1"/>
</dbReference>
<dbReference type="InterPro" id="IPR009056">
    <property type="entry name" value="Cyt_c-like_dom"/>
</dbReference>
<keyword evidence="7" id="KW-0732">Signal</keyword>
<dbReference type="RefSeq" id="WP_171159953.1">
    <property type="nucleotide sequence ID" value="NZ_CP053073.1"/>
</dbReference>
<feature type="binding site" description="covalent" evidence="6">
    <location>
        <position position="81"/>
    </location>
    <ligand>
        <name>heme c</name>
        <dbReference type="ChEBI" id="CHEBI:61717"/>
    </ligand>
</feature>
<sequence length="105" mass="11219">MRKFALALPALALATLALPTVASEELMKKHACTACHQIDKKTVGPAYNDVAAKYAGDPKAKAMLIEKVKKGGMGTWGQIPMPPNSAVPDADVEKLVTYILSLKKK</sequence>
<feature type="chain" id="PRO_5026715289" evidence="7">
    <location>
        <begin position="23"/>
        <end position="105"/>
    </location>
</feature>